<protein>
    <submittedName>
        <fullName evidence="1">Uncharacterized protein</fullName>
    </submittedName>
</protein>
<evidence type="ECO:0000313" key="1">
    <source>
        <dbReference type="EMBL" id="GAA1768102.1"/>
    </source>
</evidence>
<comment type="caution">
    <text evidence="1">The sequence shown here is derived from an EMBL/GenBank/DDBJ whole genome shotgun (WGS) entry which is preliminary data.</text>
</comment>
<dbReference type="RefSeq" id="WP_232499318.1">
    <property type="nucleotide sequence ID" value="NZ_BAAANH010000007.1"/>
</dbReference>
<dbReference type="EMBL" id="BAAANH010000007">
    <property type="protein sequence ID" value="GAA1768102.1"/>
    <property type="molecule type" value="Genomic_DNA"/>
</dbReference>
<keyword evidence="2" id="KW-1185">Reference proteome</keyword>
<proteinExistence type="predicted"/>
<organism evidence="1 2">
    <name type="scientific">Agromyces humatus</name>
    <dbReference type="NCBI Taxonomy" id="279573"/>
    <lineage>
        <taxon>Bacteria</taxon>
        <taxon>Bacillati</taxon>
        <taxon>Actinomycetota</taxon>
        <taxon>Actinomycetes</taxon>
        <taxon>Micrococcales</taxon>
        <taxon>Microbacteriaceae</taxon>
        <taxon>Agromyces</taxon>
    </lineage>
</organism>
<gene>
    <name evidence="1" type="ORF">GCM10009747_31110</name>
</gene>
<dbReference type="Proteomes" id="UP001500506">
    <property type="component" value="Unassembled WGS sequence"/>
</dbReference>
<reference evidence="1 2" key="1">
    <citation type="journal article" date="2019" name="Int. J. Syst. Evol. Microbiol.">
        <title>The Global Catalogue of Microorganisms (GCM) 10K type strain sequencing project: providing services to taxonomists for standard genome sequencing and annotation.</title>
        <authorList>
            <consortium name="The Broad Institute Genomics Platform"/>
            <consortium name="The Broad Institute Genome Sequencing Center for Infectious Disease"/>
            <person name="Wu L."/>
            <person name="Ma J."/>
        </authorList>
    </citation>
    <scope>NUCLEOTIDE SEQUENCE [LARGE SCALE GENOMIC DNA]</scope>
    <source>
        <strain evidence="1 2">JCM 14319</strain>
    </source>
</reference>
<evidence type="ECO:0000313" key="2">
    <source>
        <dbReference type="Proteomes" id="UP001500506"/>
    </source>
</evidence>
<name>A0ABN2KWI3_9MICO</name>
<accession>A0ABN2KWI3</accession>
<sequence length="88" mass="9197">MPTDTNTIQDLLADKGTIAGPGPIVVDEPRGEAGDAVTTLHHPDWVTYTDAAGHVHVVLIDTVSTTTDGQLVTTMEILDDVVVNPPPG</sequence>